<name>A0AAV8Y095_9CUCU</name>
<dbReference type="InterPro" id="IPR013087">
    <property type="entry name" value="Znf_C2H2_type"/>
</dbReference>
<dbReference type="PROSITE" id="PS50157">
    <property type="entry name" value="ZINC_FINGER_C2H2_2"/>
    <property type="match status" value="1"/>
</dbReference>
<evidence type="ECO:0000313" key="3">
    <source>
        <dbReference type="EMBL" id="KAJ8943947.1"/>
    </source>
</evidence>
<evidence type="ECO:0000313" key="4">
    <source>
        <dbReference type="Proteomes" id="UP001162162"/>
    </source>
</evidence>
<dbReference type="AlphaFoldDB" id="A0AAV8Y095"/>
<dbReference type="Pfam" id="PF00096">
    <property type="entry name" value="zf-C2H2"/>
    <property type="match status" value="1"/>
</dbReference>
<dbReference type="InterPro" id="IPR036236">
    <property type="entry name" value="Znf_C2H2_sf"/>
</dbReference>
<dbReference type="Gene3D" id="3.30.160.60">
    <property type="entry name" value="Classic Zinc Finger"/>
    <property type="match status" value="1"/>
</dbReference>
<accession>A0AAV8Y095</accession>
<feature type="domain" description="C2H2-type" evidence="2">
    <location>
        <begin position="1"/>
        <end position="22"/>
    </location>
</feature>
<feature type="non-terminal residue" evidence="3">
    <location>
        <position position="1"/>
    </location>
</feature>
<evidence type="ECO:0000259" key="2">
    <source>
        <dbReference type="PROSITE" id="PS50157"/>
    </source>
</evidence>
<comment type="caution">
    <text evidence="3">The sequence shown here is derived from an EMBL/GenBank/DDBJ whole genome shotgun (WGS) entry which is preliminary data.</text>
</comment>
<protein>
    <recommendedName>
        <fullName evidence="2">C2H2-type domain-containing protein</fullName>
    </recommendedName>
</protein>
<keyword evidence="1" id="KW-0862">Zinc</keyword>
<keyword evidence="1" id="KW-0863">Zinc-finger</keyword>
<gene>
    <name evidence="3" type="ORF">NQ318_016105</name>
</gene>
<reference evidence="3" key="1">
    <citation type="journal article" date="2023" name="Insect Mol. Biol.">
        <title>Genome sequencing provides insights into the evolution of gene families encoding plant cell wall-degrading enzymes in longhorned beetles.</title>
        <authorList>
            <person name="Shin N.R."/>
            <person name="Okamura Y."/>
            <person name="Kirsch R."/>
            <person name="Pauchet Y."/>
        </authorList>
    </citation>
    <scope>NUCLEOTIDE SEQUENCE</scope>
    <source>
        <strain evidence="3">AMC_N1</strain>
    </source>
</reference>
<dbReference type="SUPFAM" id="SSF57667">
    <property type="entry name" value="beta-beta-alpha zinc fingers"/>
    <property type="match status" value="1"/>
</dbReference>
<dbReference type="PROSITE" id="PS00028">
    <property type="entry name" value="ZINC_FINGER_C2H2_1"/>
    <property type="match status" value="1"/>
</dbReference>
<evidence type="ECO:0000256" key="1">
    <source>
        <dbReference type="PROSITE-ProRule" id="PRU00042"/>
    </source>
</evidence>
<keyword evidence="4" id="KW-1185">Reference proteome</keyword>
<dbReference type="Pfam" id="PF13894">
    <property type="entry name" value="zf-C2H2_4"/>
    <property type="match status" value="1"/>
</dbReference>
<keyword evidence="1" id="KW-0479">Metal-binding</keyword>
<dbReference type="EMBL" id="JAPWTK010000272">
    <property type="protein sequence ID" value="KAJ8943947.1"/>
    <property type="molecule type" value="Genomic_DNA"/>
</dbReference>
<sequence>SCKICNKTFANVYRLQRHMISHDESAVLRKFKCTECDKAFKFKHHLKSNNELKPTS</sequence>
<organism evidence="3 4">
    <name type="scientific">Aromia moschata</name>
    <dbReference type="NCBI Taxonomy" id="1265417"/>
    <lineage>
        <taxon>Eukaryota</taxon>
        <taxon>Metazoa</taxon>
        <taxon>Ecdysozoa</taxon>
        <taxon>Arthropoda</taxon>
        <taxon>Hexapoda</taxon>
        <taxon>Insecta</taxon>
        <taxon>Pterygota</taxon>
        <taxon>Neoptera</taxon>
        <taxon>Endopterygota</taxon>
        <taxon>Coleoptera</taxon>
        <taxon>Polyphaga</taxon>
        <taxon>Cucujiformia</taxon>
        <taxon>Chrysomeloidea</taxon>
        <taxon>Cerambycidae</taxon>
        <taxon>Cerambycinae</taxon>
        <taxon>Callichromatini</taxon>
        <taxon>Aromia</taxon>
    </lineage>
</organism>
<proteinExistence type="predicted"/>
<dbReference type="Proteomes" id="UP001162162">
    <property type="component" value="Unassembled WGS sequence"/>
</dbReference>
<dbReference type="GO" id="GO:0008270">
    <property type="term" value="F:zinc ion binding"/>
    <property type="evidence" value="ECO:0007669"/>
    <property type="project" value="UniProtKB-KW"/>
</dbReference>